<dbReference type="Proteomes" id="UP000265515">
    <property type="component" value="Unassembled WGS sequence"/>
</dbReference>
<comment type="caution">
    <text evidence="3">The sequence shown here is derived from an EMBL/GenBank/DDBJ whole genome shotgun (WGS) entry which is preliminary data.</text>
</comment>
<dbReference type="PANTHER" id="PTHR12242:SF1">
    <property type="entry name" value="MYND-TYPE DOMAIN-CONTAINING PROTEIN"/>
    <property type="match status" value="1"/>
</dbReference>
<gene>
    <name evidence="3" type="ORF">CBR_g38570</name>
</gene>
<keyword evidence="2" id="KW-0812">Transmembrane</keyword>
<proteinExistence type="predicted"/>
<keyword evidence="4" id="KW-1185">Reference proteome</keyword>
<dbReference type="GO" id="GO:0016020">
    <property type="term" value="C:membrane"/>
    <property type="evidence" value="ECO:0007669"/>
    <property type="project" value="TreeGrafter"/>
</dbReference>
<protein>
    <submittedName>
        <fullName evidence="3">Uncharacterized protein</fullName>
    </submittedName>
</protein>
<dbReference type="Gramene" id="GBG63502">
    <property type="protein sequence ID" value="GBG63502"/>
    <property type="gene ID" value="CBR_g38570"/>
</dbReference>
<dbReference type="EMBL" id="BFEA01000040">
    <property type="protein sequence ID" value="GBG63502.1"/>
    <property type="molecule type" value="Genomic_DNA"/>
</dbReference>
<reference evidence="3 4" key="1">
    <citation type="journal article" date="2018" name="Cell">
        <title>The Chara Genome: Secondary Complexity and Implications for Plant Terrestrialization.</title>
        <authorList>
            <person name="Nishiyama T."/>
            <person name="Sakayama H."/>
            <person name="Vries J.D."/>
            <person name="Buschmann H."/>
            <person name="Saint-Marcoux D."/>
            <person name="Ullrich K.K."/>
            <person name="Haas F.B."/>
            <person name="Vanderstraeten L."/>
            <person name="Becker D."/>
            <person name="Lang D."/>
            <person name="Vosolsobe S."/>
            <person name="Rombauts S."/>
            <person name="Wilhelmsson P.K.I."/>
            <person name="Janitza P."/>
            <person name="Kern R."/>
            <person name="Heyl A."/>
            <person name="Rumpler F."/>
            <person name="Villalobos L.I.A.C."/>
            <person name="Clay J.M."/>
            <person name="Skokan R."/>
            <person name="Toyoda A."/>
            <person name="Suzuki Y."/>
            <person name="Kagoshima H."/>
            <person name="Schijlen E."/>
            <person name="Tajeshwar N."/>
            <person name="Catarino B."/>
            <person name="Hetherington A.J."/>
            <person name="Saltykova A."/>
            <person name="Bonnot C."/>
            <person name="Breuninger H."/>
            <person name="Symeonidi A."/>
            <person name="Radhakrishnan G.V."/>
            <person name="Van Nieuwerburgh F."/>
            <person name="Deforce D."/>
            <person name="Chang C."/>
            <person name="Karol K.G."/>
            <person name="Hedrich R."/>
            <person name="Ulvskov P."/>
            <person name="Glockner G."/>
            <person name="Delwiche C.F."/>
            <person name="Petrasek J."/>
            <person name="Van de Peer Y."/>
            <person name="Friml J."/>
            <person name="Beilby M."/>
            <person name="Dolan L."/>
            <person name="Kohara Y."/>
            <person name="Sugano S."/>
            <person name="Fujiyama A."/>
            <person name="Delaux P.-M."/>
            <person name="Quint M."/>
            <person name="TheiBen G."/>
            <person name="Hagemann M."/>
            <person name="Harholt J."/>
            <person name="Dunand C."/>
            <person name="Zachgo S."/>
            <person name="Langdale J."/>
            <person name="Maumus F."/>
            <person name="Straeten D.V.D."/>
            <person name="Gould S.B."/>
            <person name="Rensing S.A."/>
        </authorList>
    </citation>
    <scope>NUCLEOTIDE SEQUENCE [LARGE SCALE GENOMIC DNA]</scope>
    <source>
        <strain evidence="3 4">S276</strain>
    </source>
</reference>
<accession>A0A388K0D6</accession>
<evidence type="ECO:0000256" key="2">
    <source>
        <dbReference type="SAM" id="Phobius"/>
    </source>
</evidence>
<keyword evidence="2" id="KW-0472">Membrane</keyword>
<sequence>MYDQVPTQREKWPIYLTCLSALLEAIYLLLSAVVCLLFTLEIYPSCRSAARPSRLEPSVADDGSQTGSLDKDSKYSHHSSGKEASGRVDVDVVDEGRVHVANEGLVHVANNGHVYVADEGHVHEANAELVHVANVGLVHVANEEHVHVANNGSETGSLAADPMHVSDRTSSRRHACCRLHVDVVNEQSRTCSLNRGFTYSLGDFSANHAACRIHVDVGSEGSDIVLVDRPKYSQTDALSGPHRRCRLHADVAESNGSLHADGADVKSRLHADRADVKSRLHADGADVKSRLHAEGADVNSRLPADGTDVNGGFHADVADVKERTQICSLDKGPRYSDGCSDEDARCRQHVDVSGDGNECRKQFAAEEKNRGPGGDGGCGGYCVQEKGDGSRCLHVAEDSSHHKLLELPWVYRMIWVLRNVQATCTFEVFFFFSLWAALYSLPYDALDTQLHCMNFLITLADVALSAIPMRVLHFYQPLAAGIAYCAFSVVFWAAGGRNEKGQPYIYTALNYEEEPKRAAVYVVVLCLLVVPITHFLFCLWSYTWSRILAPRRHHASRPCELADSTIPEETIRLEIER</sequence>
<dbReference type="OrthoDB" id="419711at2759"/>
<organism evidence="3 4">
    <name type="scientific">Chara braunii</name>
    <name type="common">Braun's stonewort</name>
    <dbReference type="NCBI Taxonomy" id="69332"/>
    <lineage>
        <taxon>Eukaryota</taxon>
        <taxon>Viridiplantae</taxon>
        <taxon>Streptophyta</taxon>
        <taxon>Charophyceae</taxon>
        <taxon>Charales</taxon>
        <taxon>Characeae</taxon>
        <taxon>Chara</taxon>
    </lineage>
</organism>
<dbReference type="InterPro" id="IPR049352">
    <property type="entry name" value="Rost"/>
</dbReference>
<evidence type="ECO:0000313" key="4">
    <source>
        <dbReference type="Proteomes" id="UP000265515"/>
    </source>
</evidence>
<dbReference type="PANTHER" id="PTHR12242">
    <property type="entry name" value="OS02G0130600 PROTEIN-RELATED"/>
    <property type="match status" value="1"/>
</dbReference>
<dbReference type="STRING" id="69332.A0A388K0D6"/>
<evidence type="ECO:0000313" key="3">
    <source>
        <dbReference type="EMBL" id="GBG63502.1"/>
    </source>
</evidence>
<feature type="transmembrane region" description="Helical" evidence="2">
    <location>
        <begin position="474"/>
        <end position="494"/>
    </location>
</feature>
<keyword evidence="2" id="KW-1133">Transmembrane helix</keyword>
<dbReference type="AlphaFoldDB" id="A0A388K0D6"/>
<feature type="compositionally biased region" description="Basic and acidic residues" evidence="1">
    <location>
        <begin position="69"/>
        <end position="88"/>
    </location>
</feature>
<feature type="region of interest" description="Disordered" evidence="1">
    <location>
        <begin position="53"/>
        <end position="88"/>
    </location>
</feature>
<evidence type="ECO:0000256" key="1">
    <source>
        <dbReference type="SAM" id="MobiDB-lite"/>
    </source>
</evidence>
<name>A0A388K0D6_CHABU</name>
<feature type="transmembrane region" description="Helical" evidence="2">
    <location>
        <begin position="12"/>
        <end position="38"/>
    </location>
</feature>
<dbReference type="Pfam" id="PF21534">
    <property type="entry name" value="Rost"/>
    <property type="match status" value="1"/>
</dbReference>
<feature type="transmembrane region" description="Helical" evidence="2">
    <location>
        <begin position="518"/>
        <end position="542"/>
    </location>
</feature>